<dbReference type="InterPro" id="IPR032466">
    <property type="entry name" value="Metal_Hydrolase"/>
</dbReference>
<evidence type="ECO:0000313" key="2">
    <source>
        <dbReference type="EMBL" id="AKE51767.1"/>
    </source>
</evidence>
<dbReference type="AlphaFoldDB" id="A0A0F6TQJ0"/>
<evidence type="ECO:0000256" key="1">
    <source>
        <dbReference type="SAM" id="SignalP"/>
    </source>
</evidence>
<gene>
    <name evidence="2" type="ORF">TQ33_0794</name>
</gene>
<dbReference type="STRING" id="914150.TQ33_0794"/>
<dbReference type="KEGG" id="kge:TQ33_0794"/>
<dbReference type="PATRIC" id="fig|914150.5.peg.806"/>
<dbReference type="CDD" id="cd01301">
    <property type="entry name" value="rDP_like"/>
    <property type="match status" value="1"/>
</dbReference>
<dbReference type="Proteomes" id="UP000034071">
    <property type="component" value="Chromosome"/>
</dbReference>
<feature type="signal peptide" evidence="1">
    <location>
        <begin position="1"/>
        <end position="33"/>
    </location>
</feature>
<dbReference type="Pfam" id="PF01244">
    <property type="entry name" value="Peptidase_M19"/>
    <property type="match status" value="1"/>
</dbReference>
<dbReference type="PANTHER" id="PTHR10443">
    <property type="entry name" value="MICROSOMAL DIPEPTIDASE"/>
    <property type="match status" value="1"/>
</dbReference>
<organism evidence="2 3">
    <name type="scientific">Kangiella geojedonensis</name>
    <dbReference type="NCBI Taxonomy" id="914150"/>
    <lineage>
        <taxon>Bacteria</taxon>
        <taxon>Pseudomonadati</taxon>
        <taxon>Pseudomonadota</taxon>
        <taxon>Gammaproteobacteria</taxon>
        <taxon>Kangiellales</taxon>
        <taxon>Kangiellaceae</taxon>
        <taxon>Kangiella</taxon>
    </lineage>
</organism>
<sequence>MMLLPQIIIKKAIMMKKTMIASLVASVALGLVACGSAPVVEEAAPDYAKQAQEISKKYVIADLHIDVPHRLHDSNEDISEATEGGDFDYPRAVQGGLDAPFMSIYIPANLEFKAEGESYKLANELIDNVEAIVANNPNKFALATSPAEVRENFKNGVISLPMGMENGSPIEGKLENVEYFYDRGIRYITLAHSRSNHLSDSSYDEARPNEGLSDFGKDVVREMNRLGIMVDVSHLSDDAFYDVLEVSETPVIASHSSARYYTPGFERNMDDDMIEDMAEKGGVIFINFGSTFISQDSIENNNAYKEAVKNYIESNNLDPKKDASSIESFRKSYRQRTPFQFADREDVLDHIDHVVNLVGVDYVGLGSDYDGVGDSLPTGLKDVSTYPNLIAGLLERGYSEQDIEKMLSGNLMRVWTQVENHATK</sequence>
<dbReference type="GO" id="GO:0070573">
    <property type="term" value="F:metallodipeptidase activity"/>
    <property type="evidence" value="ECO:0007669"/>
    <property type="project" value="InterPro"/>
</dbReference>
<dbReference type="HOGENOM" id="CLU_031404_4_2_6"/>
<keyword evidence="3" id="KW-1185">Reference proteome</keyword>
<dbReference type="Gene3D" id="3.20.20.140">
    <property type="entry name" value="Metal-dependent hydrolases"/>
    <property type="match status" value="1"/>
</dbReference>
<accession>A0A0F6TQJ0</accession>
<dbReference type="PROSITE" id="PS51365">
    <property type="entry name" value="RENAL_DIPEPTIDASE_2"/>
    <property type="match status" value="1"/>
</dbReference>
<dbReference type="InterPro" id="IPR008257">
    <property type="entry name" value="Pept_M19"/>
</dbReference>
<feature type="chain" id="PRO_5002510406" evidence="1">
    <location>
        <begin position="34"/>
        <end position="424"/>
    </location>
</feature>
<dbReference type="EMBL" id="CP010975">
    <property type="protein sequence ID" value="AKE51767.1"/>
    <property type="molecule type" value="Genomic_DNA"/>
</dbReference>
<dbReference type="GO" id="GO:0006508">
    <property type="term" value="P:proteolysis"/>
    <property type="evidence" value="ECO:0007669"/>
    <property type="project" value="InterPro"/>
</dbReference>
<protein>
    <submittedName>
        <fullName evidence="2">Peptidase M19</fullName>
    </submittedName>
</protein>
<reference evidence="2 3" key="1">
    <citation type="submission" date="2015-02" db="EMBL/GenBank/DDBJ databases">
        <title>Complete genome sequence of Kangiella geojedonensis strain YCS-5T.</title>
        <authorList>
            <person name="Kim K.M."/>
        </authorList>
    </citation>
    <scope>NUCLEOTIDE SEQUENCE [LARGE SCALE GENOMIC DNA]</scope>
    <source>
        <strain evidence="2 3">YCS-5</strain>
    </source>
</reference>
<proteinExistence type="predicted"/>
<evidence type="ECO:0000313" key="3">
    <source>
        <dbReference type="Proteomes" id="UP000034071"/>
    </source>
</evidence>
<name>A0A0F6TQJ0_9GAMM</name>
<dbReference type="PANTHER" id="PTHR10443:SF12">
    <property type="entry name" value="DIPEPTIDASE"/>
    <property type="match status" value="1"/>
</dbReference>
<dbReference type="SUPFAM" id="SSF51556">
    <property type="entry name" value="Metallo-dependent hydrolases"/>
    <property type="match status" value="1"/>
</dbReference>
<keyword evidence="1" id="KW-0732">Signal</keyword>